<keyword evidence="3" id="KW-1185">Reference proteome</keyword>
<dbReference type="Proteomes" id="UP000636010">
    <property type="component" value="Unassembled WGS sequence"/>
</dbReference>
<feature type="domain" description="SCP" evidence="1">
    <location>
        <begin position="125"/>
        <end position="221"/>
    </location>
</feature>
<name>A0ABQ1MGC7_9BACT</name>
<evidence type="ECO:0000313" key="2">
    <source>
        <dbReference type="EMBL" id="GGC36972.1"/>
    </source>
</evidence>
<dbReference type="RefSeq" id="WP_188463476.1">
    <property type="nucleotide sequence ID" value="NZ_BAABHU010000007.1"/>
</dbReference>
<gene>
    <name evidence="2" type="ORF">GCM10011506_22960</name>
</gene>
<comment type="caution">
    <text evidence="2">The sequence shown here is derived from an EMBL/GenBank/DDBJ whole genome shotgun (WGS) entry which is preliminary data.</text>
</comment>
<protein>
    <recommendedName>
        <fullName evidence="1">SCP domain-containing protein</fullName>
    </recommendedName>
</protein>
<organism evidence="2 3">
    <name type="scientific">Marivirga lumbricoides</name>
    <dbReference type="NCBI Taxonomy" id="1046115"/>
    <lineage>
        <taxon>Bacteria</taxon>
        <taxon>Pseudomonadati</taxon>
        <taxon>Bacteroidota</taxon>
        <taxon>Cytophagia</taxon>
        <taxon>Cytophagales</taxon>
        <taxon>Marivirgaceae</taxon>
        <taxon>Marivirga</taxon>
    </lineage>
</organism>
<evidence type="ECO:0000259" key="1">
    <source>
        <dbReference type="Pfam" id="PF00188"/>
    </source>
</evidence>
<accession>A0ABQ1MGC7</accession>
<sequence>MRNFILYSFLLIFLFSGCKDDENANPVDDQIEKEEELSNGEAFIAEVNLARKALAGGEEEWDKYVIEVIEPTLEILYPKGRYLDRIDPVTETNLYLELKNVYKDGEVFTNGNGWQESIPKDQFPNVKPLTHDEKLTSGCEKWTTFFLENEGTYGHNDRPDKYNVSEPDERGVFEVVAPEFKYYNTARAVVVVWLYDQGNRVRGHRAILLKPDITQGGGYVNTEVGGATGRFR</sequence>
<proteinExistence type="predicted"/>
<evidence type="ECO:0000313" key="3">
    <source>
        <dbReference type="Proteomes" id="UP000636010"/>
    </source>
</evidence>
<dbReference type="InterPro" id="IPR014044">
    <property type="entry name" value="CAP_dom"/>
</dbReference>
<dbReference type="PROSITE" id="PS51257">
    <property type="entry name" value="PROKAR_LIPOPROTEIN"/>
    <property type="match status" value="1"/>
</dbReference>
<dbReference type="Pfam" id="PF00188">
    <property type="entry name" value="CAP"/>
    <property type="match status" value="1"/>
</dbReference>
<dbReference type="EMBL" id="BMEC01000007">
    <property type="protein sequence ID" value="GGC36972.1"/>
    <property type="molecule type" value="Genomic_DNA"/>
</dbReference>
<reference evidence="3" key="1">
    <citation type="journal article" date="2019" name="Int. J. Syst. Evol. Microbiol.">
        <title>The Global Catalogue of Microorganisms (GCM) 10K type strain sequencing project: providing services to taxonomists for standard genome sequencing and annotation.</title>
        <authorList>
            <consortium name="The Broad Institute Genomics Platform"/>
            <consortium name="The Broad Institute Genome Sequencing Center for Infectious Disease"/>
            <person name="Wu L."/>
            <person name="Ma J."/>
        </authorList>
    </citation>
    <scope>NUCLEOTIDE SEQUENCE [LARGE SCALE GENOMIC DNA]</scope>
    <source>
        <strain evidence="3">CGMCC 1.10832</strain>
    </source>
</reference>